<accession>A0A6A4H971</accession>
<dbReference type="EMBL" id="ML769544">
    <property type="protein sequence ID" value="KAE9394762.1"/>
    <property type="molecule type" value="Genomic_DNA"/>
</dbReference>
<organism evidence="1 2">
    <name type="scientific">Gymnopus androsaceus JB14</name>
    <dbReference type="NCBI Taxonomy" id="1447944"/>
    <lineage>
        <taxon>Eukaryota</taxon>
        <taxon>Fungi</taxon>
        <taxon>Dikarya</taxon>
        <taxon>Basidiomycota</taxon>
        <taxon>Agaricomycotina</taxon>
        <taxon>Agaricomycetes</taxon>
        <taxon>Agaricomycetidae</taxon>
        <taxon>Agaricales</taxon>
        <taxon>Marasmiineae</taxon>
        <taxon>Omphalotaceae</taxon>
        <taxon>Gymnopus</taxon>
    </lineage>
</organism>
<dbReference type="AlphaFoldDB" id="A0A6A4H971"/>
<dbReference type="SUPFAM" id="SSF50978">
    <property type="entry name" value="WD40 repeat-like"/>
    <property type="match status" value="1"/>
</dbReference>
<sequence length="245" mass="26770">MCMSPVVVNGSKSQLLHAFQLSVQPYLLIIHSLRLPNQTQQAGEEISEKITESLEVIMASFICYSPILSMCFSADGIYLMVCMQTGVCLLDMHMKEIGSPAQTPEKVWDWPPLGSPVTSNSLLSDDSSLQIIELAPIFSSAPSVVVSDAQYASITSPDGLKSLCLHNNGYLRLIDHTQRAISSVGGRKPGSSTIIARFPIEFIQNKTVVMFEAADKRLVRIAASDNGVLQASLDFKWSALPFFSK</sequence>
<reference evidence="1" key="1">
    <citation type="journal article" date="2019" name="Environ. Microbiol.">
        <title>Fungal ecological strategies reflected in gene transcription - a case study of two litter decomposers.</title>
        <authorList>
            <person name="Barbi F."/>
            <person name="Kohler A."/>
            <person name="Barry K."/>
            <person name="Baskaran P."/>
            <person name="Daum C."/>
            <person name="Fauchery L."/>
            <person name="Ihrmark K."/>
            <person name="Kuo A."/>
            <person name="LaButti K."/>
            <person name="Lipzen A."/>
            <person name="Morin E."/>
            <person name="Grigoriev I.V."/>
            <person name="Henrissat B."/>
            <person name="Lindahl B."/>
            <person name="Martin F."/>
        </authorList>
    </citation>
    <scope>NUCLEOTIDE SEQUENCE</scope>
    <source>
        <strain evidence="1">JB14</strain>
    </source>
</reference>
<dbReference type="InterPro" id="IPR036322">
    <property type="entry name" value="WD40_repeat_dom_sf"/>
</dbReference>
<evidence type="ECO:0000313" key="1">
    <source>
        <dbReference type="EMBL" id="KAE9394762.1"/>
    </source>
</evidence>
<dbReference type="Proteomes" id="UP000799118">
    <property type="component" value="Unassembled WGS sequence"/>
</dbReference>
<gene>
    <name evidence="1" type="ORF">BT96DRAFT_181263</name>
</gene>
<protein>
    <submittedName>
        <fullName evidence="1">Uncharacterized protein</fullName>
    </submittedName>
</protein>
<name>A0A6A4H971_9AGAR</name>
<evidence type="ECO:0000313" key="2">
    <source>
        <dbReference type="Proteomes" id="UP000799118"/>
    </source>
</evidence>
<proteinExistence type="predicted"/>
<keyword evidence="2" id="KW-1185">Reference proteome</keyword>